<dbReference type="SUPFAM" id="SSF50800">
    <property type="entry name" value="PK beta-barrel domain-like"/>
    <property type="match status" value="1"/>
</dbReference>
<dbReference type="InterPro" id="IPR005163">
    <property type="entry name" value="Tri_helical_YiiM-like"/>
</dbReference>
<dbReference type="InterPro" id="IPR005302">
    <property type="entry name" value="MoCF_Sase_C"/>
</dbReference>
<dbReference type="PANTHER" id="PTHR30212:SF2">
    <property type="entry name" value="PROTEIN YIIM"/>
    <property type="match status" value="1"/>
</dbReference>
<evidence type="ECO:0000259" key="1">
    <source>
        <dbReference type="PROSITE" id="PS51340"/>
    </source>
</evidence>
<evidence type="ECO:0000313" key="3">
    <source>
        <dbReference type="Proteomes" id="UP000076623"/>
    </source>
</evidence>
<dbReference type="RefSeq" id="WP_066399008.1">
    <property type="nucleotide sequence ID" value="NZ_CP015378.1"/>
</dbReference>
<name>A0A160IR99_9BACL</name>
<dbReference type="GO" id="GO:0003824">
    <property type="term" value="F:catalytic activity"/>
    <property type="evidence" value="ECO:0007669"/>
    <property type="project" value="InterPro"/>
</dbReference>
<sequence length="214" mass="24037">MKGIIASLNIKLPEKVETLDKTFFTAYNKTPQQQPVFLHITHFEGDGVGNTKHHGGTDKAVCVYPFEHYEKWTTELNLEVPLSIPAFGENLTVKGLSEDDVCIGDVFSVGEAIVQITQPRQPCQTLASILCRPDMIKKVVDTGRTGYYLRVIKEGLVSAGDEMVQIEKHPARISVTETNQIKYGFVKDAEKVQRLIDVKELAESMRDSLQKRKM</sequence>
<feature type="domain" description="MOSC" evidence="1">
    <location>
        <begin position="30"/>
        <end position="166"/>
    </location>
</feature>
<dbReference type="EMBL" id="CP015378">
    <property type="protein sequence ID" value="ANC78994.1"/>
    <property type="molecule type" value="Genomic_DNA"/>
</dbReference>
<dbReference type="AlphaFoldDB" id="A0A160IR99"/>
<dbReference type="Pfam" id="PF03473">
    <property type="entry name" value="MOSC"/>
    <property type="match status" value="1"/>
</dbReference>
<organism evidence="2 3">
    <name type="scientific">Fictibacillus phosphorivorans</name>
    <dbReference type="NCBI Taxonomy" id="1221500"/>
    <lineage>
        <taxon>Bacteria</taxon>
        <taxon>Bacillati</taxon>
        <taxon>Bacillota</taxon>
        <taxon>Bacilli</taxon>
        <taxon>Bacillales</taxon>
        <taxon>Fictibacillaceae</taxon>
        <taxon>Fictibacillus</taxon>
    </lineage>
</organism>
<dbReference type="Proteomes" id="UP000076623">
    <property type="component" value="Chromosome"/>
</dbReference>
<dbReference type="GO" id="GO:0030170">
    <property type="term" value="F:pyridoxal phosphate binding"/>
    <property type="evidence" value="ECO:0007669"/>
    <property type="project" value="InterPro"/>
</dbReference>
<protein>
    <recommendedName>
        <fullName evidence="1">MOSC domain-containing protein</fullName>
    </recommendedName>
</protein>
<dbReference type="InterPro" id="IPR011037">
    <property type="entry name" value="Pyrv_Knase-like_insert_dom_sf"/>
</dbReference>
<gene>
    <name evidence="2" type="ORF">ABE65_020190</name>
</gene>
<dbReference type="Gene3D" id="2.40.33.20">
    <property type="entry name" value="PK beta-barrel domain-like"/>
    <property type="match status" value="1"/>
</dbReference>
<dbReference type="STRING" id="1221500.ABE65_020190"/>
<dbReference type="GO" id="GO:0030151">
    <property type="term" value="F:molybdenum ion binding"/>
    <property type="evidence" value="ECO:0007669"/>
    <property type="project" value="InterPro"/>
</dbReference>
<dbReference type="PROSITE" id="PS51340">
    <property type="entry name" value="MOSC"/>
    <property type="match status" value="1"/>
</dbReference>
<evidence type="ECO:0000313" key="2">
    <source>
        <dbReference type="EMBL" id="ANC78994.1"/>
    </source>
</evidence>
<dbReference type="PANTHER" id="PTHR30212">
    <property type="entry name" value="PROTEIN YIIM"/>
    <property type="match status" value="1"/>
</dbReference>
<proteinExistence type="predicted"/>
<reference evidence="2 3" key="1">
    <citation type="submission" date="2016-04" db="EMBL/GenBank/DDBJ databases">
        <title>Complete genome sequence of Fictibacillus phosphorivorans G25-29, a strain toxic to nematodes.</title>
        <authorList>
            <person name="Zheng Z."/>
        </authorList>
    </citation>
    <scope>NUCLEOTIDE SEQUENCE [LARGE SCALE GENOMIC DNA]</scope>
    <source>
        <strain evidence="2 3">G25-29</strain>
    </source>
</reference>
<dbReference type="Pfam" id="PF03475">
    <property type="entry name" value="YiiM_3-alpha"/>
    <property type="match status" value="1"/>
</dbReference>
<dbReference type="InterPro" id="IPR052353">
    <property type="entry name" value="Benzoxazolinone_Detox_Enz"/>
</dbReference>
<keyword evidence="3" id="KW-1185">Reference proteome</keyword>
<accession>A0A160IR99</accession>
<dbReference type="KEGG" id="fpn:ABE65_020190"/>